<dbReference type="GO" id="GO:0045892">
    <property type="term" value="P:negative regulation of DNA-templated transcription"/>
    <property type="evidence" value="ECO:0007669"/>
    <property type="project" value="UniProtKB-ARBA"/>
</dbReference>
<keyword evidence="2" id="KW-0116">cAMP-binding</keyword>
<dbReference type="SMART" id="SM00100">
    <property type="entry name" value="cNMP"/>
    <property type="match status" value="1"/>
</dbReference>
<dbReference type="SMART" id="SM00419">
    <property type="entry name" value="HTH_CRP"/>
    <property type="match status" value="1"/>
</dbReference>
<dbReference type="PROSITE" id="PS51063">
    <property type="entry name" value="HTH_CRP_2"/>
    <property type="match status" value="1"/>
</dbReference>
<evidence type="ECO:0000256" key="1">
    <source>
        <dbReference type="ARBA" id="ARBA00022491"/>
    </source>
</evidence>
<dbReference type="CDD" id="cd00038">
    <property type="entry name" value="CAP_ED"/>
    <property type="match status" value="1"/>
</dbReference>
<keyword evidence="4" id="KW-0805">Transcription regulation</keyword>
<evidence type="ECO:0000256" key="8">
    <source>
        <dbReference type="ARBA" id="ARBA00023163"/>
    </source>
</evidence>
<accession>A0A2T0R5U4</accession>
<dbReference type="InterPro" id="IPR000595">
    <property type="entry name" value="cNMP-bd_dom"/>
</dbReference>
<evidence type="ECO:0000256" key="2">
    <source>
        <dbReference type="ARBA" id="ARBA00022566"/>
    </source>
</evidence>
<keyword evidence="8" id="KW-0804">Transcription</keyword>
<dbReference type="EMBL" id="PVZF01000004">
    <property type="protein sequence ID" value="PRY16142.1"/>
    <property type="molecule type" value="Genomic_DNA"/>
</dbReference>
<dbReference type="GO" id="GO:0030552">
    <property type="term" value="F:cAMP binding"/>
    <property type="evidence" value="ECO:0007669"/>
    <property type="project" value="UniProtKB-KW"/>
</dbReference>
<dbReference type="GO" id="GO:0003677">
    <property type="term" value="F:DNA binding"/>
    <property type="evidence" value="ECO:0007669"/>
    <property type="project" value="UniProtKB-KW"/>
</dbReference>
<feature type="domain" description="Cyclic nucleotide-binding" evidence="12">
    <location>
        <begin position="39"/>
        <end position="159"/>
    </location>
</feature>
<dbReference type="InterPro" id="IPR036390">
    <property type="entry name" value="WH_DNA-bd_sf"/>
</dbReference>
<organism evidence="14 15">
    <name type="scientific">Kineococcus rhizosphaerae</name>
    <dbReference type="NCBI Taxonomy" id="559628"/>
    <lineage>
        <taxon>Bacteria</taxon>
        <taxon>Bacillati</taxon>
        <taxon>Actinomycetota</taxon>
        <taxon>Actinomycetes</taxon>
        <taxon>Kineosporiales</taxon>
        <taxon>Kineosporiaceae</taxon>
        <taxon>Kineococcus</taxon>
    </lineage>
</organism>
<dbReference type="PROSITE" id="PS50042">
    <property type="entry name" value="CNMP_BINDING_3"/>
    <property type="match status" value="1"/>
</dbReference>
<dbReference type="InterPro" id="IPR018490">
    <property type="entry name" value="cNMP-bd_dom_sf"/>
</dbReference>
<evidence type="ECO:0000256" key="3">
    <source>
        <dbReference type="ARBA" id="ARBA00022741"/>
    </source>
</evidence>
<keyword evidence="7" id="KW-0010">Activator</keyword>
<keyword evidence="15" id="KW-1185">Reference proteome</keyword>
<keyword evidence="6" id="KW-0114">cAMP</keyword>
<dbReference type="SUPFAM" id="SSF46785">
    <property type="entry name" value="Winged helix' DNA-binding domain"/>
    <property type="match status" value="1"/>
</dbReference>
<evidence type="ECO:0000256" key="9">
    <source>
        <dbReference type="ARBA" id="ARBA00029868"/>
    </source>
</evidence>
<evidence type="ECO:0000259" key="13">
    <source>
        <dbReference type="PROSITE" id="PS51063"/>
    </source>
</evidence>
<proteinExistence type="predicted"/>
<name>A0A2T0R5U4_9ACTN</name>
<keyword evidence="5" id="KW-0238">DNA-binding</keyword>
<evidence type="ECO:0000313" key="14">
    <source>
        <dbReference type="EMBL" id="PRY16142.1"/>
    </source>
</evidence>
<dbReference type="InterPro" id="IPR014710">
    <property type="entry name" value="RmlC-like_jellyroll"/>
</dbReference>
<dbReference type="GO" id="GO:0003700">
    <property type="term" value="F:DNA-binding transcription factor activity"/>
    <property type="evidence" value="ECO:0007669"/>
    <property type="project" value="UniProtKB-ARBA"/>
</dbReference>
<comment type="caution">
    <text evidence="14">The sequence shown here is derived from an EMBL/GenBank/DDBJ whole genome shotgun (WGS) entry which is preliminary data.</text>
</comment>
<evidence type="ECO:0000256" key="5">
    <source>
        <dbReference type="ARBA" id="ARBA00023125"/>
    </source>
</evidence>
<dbReference type="FunFam" id="1.10.10.10:FF:000019">
    <property type="entry name" value="Crp/Fnr family transcriptional regulator"/>
    <property type="match status" value="1"/>
</dbReference>
<dbReference type="InterPro" id="IPR036388">
    <property type="entry name" value="WH-like_DNA-bd_sf"/>
</dbReference>
<dbReference type="Pfam" id="PF13545">
    <property type="entry name" value="HTH_Crp_2"/>
    <property type="match status" value="1"/>
</dbReference>
<sequence>MEHGVEHGVDTDRPLERVTERLVDRPGDRPGDVVRRAPLFAALDDEAAAELLESMEAVHLDRGQQLFGEGEPGERVFVVRTGKIKLVRSWPDGRENLLAVLGPGEMFGELSLFDPGPRTSSARAVSEAELIALGHDEMMRWLARRPEVAKHLLRALAQRLRRTNVALADLVFTDVPGRVAKALLDLSRRFGRPIADGLLVAHDLTQEELAQLVGASRETVNKALADFASRGWLRLEARAVVLHDVERLAKRAR</sequence>
<dbReference type="Gene3D" id="2.60.120.10">
    <property type="entry name" value="Jelly Rolls"/>
    <property type="match status" value="1"/>
</dbReference>
<dbReference type="PANTHER" id="PTHR24567">
    <property type="entry name" value="CRP FAMILY TRANSCRIPTIONAL REGULATORY PROTEIN"/>
    <property type="match status" value="1"/>
</dbReference>
<dbReference type="InterPro" id="IPR012318">
    <property type="entry name" value="HTH_CRP"/>
</dbReference>
<evidence type="ECO:0000256" key="6">
    <source>
        <dbReference type="ARBA" id="ARBA00023149"/>
    </source>
</evidence>
<dbReference type="InterPro" id="IPR050397">
    <property type="entry name" value="Env_Response_Regulators"/>
</dbReference>
<feature type="domain" description="HTH crp-type" evidence="13">
    <location>
        <begin position="173"/>
        <end position="246"/>
    </location>
</feature>
<evidence type="ECO:0000256" key="10">
    <source>
        <dbReference type="ARBA" id="ARBA00033082"/>
    </source>
</evidence>
<reference evidence="14 15" key="1">
    <citation type="submission" date="2018-03" db="EMBL/GenBank/DDBJ databases">
        <title>Genomic Encyclopedia of Archaeal and Bacterial Type Strains, Phase II (KMG-II): from individual species to whole genera.</title>
        <authorList>
            <person name="Goeker M."/>
        </authorList>
    </citation>
    <scope>NUCLEOTIDE SEQUENCE [LARGE SCALE GENOMIC DNA]</scope>
    <source>
        <strain evidence="14 15">DSM 19711</strain>
    </source>
</reference>
<dbReference type="SUPFAM" id="SSF51206">
    <property type="entry name" value="cAMP-binding domain-like"/>
    <property type="match status" value="1"/>
</dbReference>
<evidence type="ECO:0000256" key="4">
    <source>
        <dbReference type="ARBA" id="ARBA00023015"/>
    </source>
</evidence>
<evidence type="ECO:0000313" key="15">
    <source>
        <dbReference type="Proteomes" id="UP000238083"/>
    </source>
</evidence>
<dbReference type="Pfam" id="PF00027">
    <property type="entry name" value="cNMP_binding"/>
    <property type="match status" value="1"/>
</dbReference>
<evidence type="ECO:0000256" key="11">
    <source>
        <dbReference type="ARBA" id="ARBA00068047"/>
    </source>
</evidence>
<dbReference type="PANTHER" id="PTHR24567:SF74">
    <property type="entry name" value="HTH-TYPE TRANSCRIPTIONAL REGULATOR ARCR"/>
    <property type="match status" value="1"/>
</dbReference>
<evidence type="ECO:0000259" key="12">
    <source>
        <dbReference type="PROSITE" id="PS50042"/>
    </source>
</evidence>
<keyword evidence="1" id="KW-0678">Repressor</keyword>
<dbReference type="GO" id="GO:0005829">
    <property type="term" value="C:cytosol"/>
    <property type="evidence" value="ECO:0007669"/>
    <property type="project" value="TreeGrafter"/>
</dbReference>
<dbReference type="Gene3D" id="1.10.10.10">
    <property type="entry name" value="Winged helix-like DNA-binding domain superfamily/Winged helix DNA-binding domain"/>
    <property type="match status" value="1"/>
</dbReference>
<dbReference type="AlphaFoldDB" id="A0A2T0R5U4"/>
<dbReference type="GO" id="GO:0045893">
    <property type="term" value="P:positive regulation of DNA-templated transcription"/>
    <property type="evidence" value="ECO:0007669"/>
    <property type="project" value="UniProtKB-ARBA"/>
</dbReference>
<dbReference type="FunFam" id="2.60.120.10:FF:000003">
    <property type="entry name" value="Crp/Fnr family transcriptional regulator"/>
    <property type="match status" value="1"/>
</dbReference>
<keyword evidence="3" id="KW-0547">Nucleotide-binding</keyword>
<gene>
    <name evidence="14" type="ORF">CLV37_104363</name>
</gene>
<evidence type="ECO:0000256" key="7">
    <source>
        <dbReference type="ARBA" id="ARBA00023159"/>
    </source>
</evidence>
<dbReference type="Proteomes" id="UP000238083">
    <property type="component" value="Unassembled WGS sequence"/>
</dbReference>
<protein>
    <recommendedName>
        <fullName evidence="11">CRP-like cAMP-activated global transcriptional regulator</fullName>
    </recommendedName>
    <alternativeName>
        <fullName evidence="10">cAMP receptor protein</fullName>
    </alternativeName>
    <alternativeName>
        <fullName evidence="9">cAMP regulatory protein</fullName>
    </alternativeName>
</protein>